<feature type="domain" description="AntA/AntB antirepressor" evidence="2">
    <location>
        <begin position="17"/>
        <end position="87"/>
    </location>
</feature>
<dbReference type="EMBL" id="JALPRF010000002">
    <property type="protein sequence ID" value="MCK8493132.1"/>
    <property type="molecule type" value="Genomic_DNA"/>
</dbReference>
<accession>A0ABT0HMM7</accession>
<sequence>MKELIAITTDGQGSPVVSARELYEFLGFDASQWARWSKKNIVNNPFGQKGLDWDVLDIKSSSNNGSMTRDFALSLDFAKRLSMFARTAKGEKIRKYFIDCEKRLNKLAPALPNQLLVDHAQRIADLEQQLKQMIDSQQQAARSLLDIPRSSEALPEETTRIKVQRLVNAYCRAKSVGQQEVWRKVYDRLFYLYKINIRAHKRSERESWLDVVDRKGYMDKVYAIASAELTYEEE</sequence>
<evidence type="ECO:0000259" key="2">
    <source>
        <dbReference type="Pfam" id="PF08346"/>
    </source>
</evidence>
<keyword evidence="4" id="KW-1185">Reference proteome</keyword>
<proteinExistence type="predicted"/>
<dbReference type="RefSeq" id="WP_248477711.1">
    <property type="nucleotide sequence ID" value="NZ_JALPRF010000002.1"/>
</dbReference>
<dbReference type="Proteomes" id="UP001202180">
    <property type="component" value="Unassembled WGS sequence"/>
</dbReference>
<gene>
    <name evidence="3" type="ORF">M0L20_14780</name>
</gene>
<protein>
    <submittedName>
        <fullName evidence="3">AntA/AntB antirepressor family protein</fullName>
    </submittedName>
</protein>
<evidence type="ECO:0000256" key="1">
    <source>
        <dbReference type="SAM" id="Coils"/>
    </source>
</evidence>
<feature type="coiled-coil region" evidence="1">
    <location>
        <begin position="116"/>
        <end position="143"/>
    </location>
</feature>
<name>A0ABT0HMM7_9BACT</name>
<organism evidence="3 4">
    <name type="scientific">Spirosoma liriopis</name>
    <dbReference type="NCBI Taxonomy" id="2937440"/>
    <lineage>
        <taxon>Bacteria</taxon>
        <taxon>Pseudomonadati</taxon>
        <taxon>Bacteroidota</taxon>
        <taxon>Cytophagia</taxon>
        <taxon>Cytophagales</taxon>
        <taxon>Cytophagaceae</taxon>
        <taxon>Spirosoma</taxon>
    </lineage>
</organism>
<evidence type="ECO:0000313" key="4">
    <source>
        <dbReference type="Proteomes" id="UP001202180"/>
    </source>
</evidence>
<keyword evidence="1" id="KW-0175">Coiled coil</keyword>
<reference evidence="3 4" key="1">
    <citation type="submission" date="2022-04" db="EMBL/GenBank/DDBJ databases">
        <title>Spirosoma sp. strain RP8 genome sequencing and assembly.</title>
        <authorList>
            <person name="Jung Y."/>
        </authorList>
    </citation>
    <scope>NUCLEOTIDE SEQUENCE [LARGE SCALE GENOMIC DNA]</scope>
    <source>
        <strain evidence="3 4">RP8</strain>
    </source>
</reference>
<dbReference type="InterPro" id="IPR013557">
    <property type="entry name" value="AntA/B_antirep"/>
</dbReference>
<evidence type="ECO:0000313" key="3">
    <source>
        <dbReference type="EMBL" id="MCK8493132.1"/>
    </source>
</evidence>
<dbReference type="Pfam" id="PF08346">
    <property type="entry name" value="AntA"/>
    <property type="match status" value="1"/>
</dbReference>
<comment type="caution">
    <text evidence="3">The sequence shown here is derived from an EMBL/GenBank/DDBJ whole genome shotgun (WGS) entry which is preliminary data.</text>
</comment>